<proteinExistence type="predicted"/>
<name>A0A2M8KQB0_9BACT</name>
<protein>
    <recommendedName>
        <fullName evidence="1">Glycosyltransferase GT-D fold domain-containing protein</fullName>
    </recommendedName>
</protein>
<comment type="caution">
    <text evidence="2">The sequence shown here is derived from an EMBL/GenBank/DDBJ whole genome shotgun (WGS) entry which is preliminary data.</text>
</comment>
<dbReference type="AlphaFoldDB" id="A0A2M8KQB0"/>
<sequence length="272" mass="32059">MKKIKRVFRYFVLHSTRNTKYFFTYLIHFFDNNYVADIKYYDLDDLENLLKKGKSIIRIGDGEIYIMNFGSIHYQKYDERLRSLFFKMINEYNEDSQYVLSLNKIPLEKSNIQLKKDGLLNCWLPMKVYYQLYFTKTSRYIDQVLFYYNETFPKYFESYLKTKHLVLVSHQGNIDNFKNNPAIPFTDVSFVVTPAENAFVDYEKIKTAVRVEIDKHGKEKTVILAACGPASKPLAYELSKESIVTIDVGRGIEVAYTDDRIDQIIYPTSSPK</sequence>
<dbReference type="Pfam" id="PF08759">
    <property type="entry name" value="GT-D"/>
    <property type="match status" value="1"/>
</dbReference>
<gene>
    <name evidence="2" type="ORF">COU87_01060</name>
</gene>
<organism evidence="2 3">
    <name type="scientific">Candidatus Roizmanbacteria bacterium CG10_big_fil_rev_8_21_14_0_10_39_12</name>
    <dbReference type="NCBI Taxonomy" id="1974852"/>
    <lineage>
        <taxon>Bacteria</taxon>
        <taxon>Candidatus Roizmaniibacteriota</taxon>
    </lineage>
</organism>
<evidence type="ECO:0000313" key="2">
    <source>
        <dbReference type="EMBL" id="PJE62100.1"/>
    </source>
</evidence>
<evidence type="ECO:0000259" key="1">
    <source>
        <dbReference type="Pfam" id="PF08759"/>
    </source>
</evidence>
<feature type="domain" description="Glycosyltransferase GT-D fold" evidence="1">
    <location>
        <begin position="56"/>
        <end position="250"/>
    </location>
</feature>
<accession>A0A2M8KQB0</accession>
<dbReference type="EMBL" id="PFEC01000017">
    <property type="protein sequence ID" value="PJE62100.1"/>
    <property type="molecule type" value="Genomic_DNA"/>
</dbReference>
<reference evidence="3" key="1">
    <citation type="submission" date="2017-09" db="EMBL/GenBank/DDBJ databases">
        <title>Depth-based differentiation of microbial function through sediment-hosted aquifers and enrichment of novel symbionts in the deep terrestrial subsurface.</title>
        <authorList>
            <person name="Probst A.J."/>
            <person name="Ladd B."/>
            <person name="Jarett J.K."/>
            <person name="Geller-Mcgrath D.E."/>
            <person name="Sieber C.M.K."/>
            <person name="Emerson J.B."/>
            <person name="Anantharaman K."/>
            <person name="Thomas B.C."/>
            <person name="Malmstrom R."/>
            <person name="Stieglmeier M."/>
            <person name="Klingl A."/>
            <person name="Woyke T."/>
            <person name="Ryan C.M."/>
            <person name="Banfield J.F."/>
        </authorList>
    </citation>
    <scope>NUCLEOTIDE SEQUENCE [LARGE SCALE GENOMIC DNA]</scope>
</reference>
<dbReference type="InterPro" id="IPR014869">
    <property type="entry name" value="GT-D"/>
</dbReference>
<evidence type="ECO:0000313" key="3">
    <source>
        <dbReference type="Proteomes" id="UP000230222"/>
    </source>
</evidence>
<dbReference type="Proteomes" id="UP000230222">
    <property type="component" value="Unassembled WGS sequence"/>
</dbReference>